<dbReference type="AlphaFoldDB" id="A0A2I1KQL3"/>
<feature type="domain" description="IrrE N-terminal-like" evidence="1">
    <location>
        <begin position="88"/>
        <end position="218"/>
    </location>
</feature>
<comment type="caution">
    <text evidence="2">The sequence shown here is derived from an EMBL/GenBank/DDBJ whole genome shotgun (WGS) entry which is preliminary data.</text>
</comment>
<dbReference type="InterPro" id="IPR052345">
    <property type="entry name" value="Rad_response_metalloprotease"/>
</dbReference>
<proteinExistence type="predicted"/>
<accession>A0A2I1KQL3</accession>
<sequence>MSLDPKYLSKERLEARAEKELEKFAGGAQLVAPIPLDVDSFAEFHLGAALDYQRLSSDGSVLGMSIFQELSIPVFESTGARVDIVFPERTIVIDDDALRDSPDSRLRFTIAHEYAHLLLHRHIYYRDPRMKCKGGTGYRPFTTTSEGVRADNKVDRAEFQANYLGAALLMPRDPFSQAFTELAPEGWRSLDERRKRRVVRELARTFEVSKQAAAIRIKNLKLAA</sequence>
<dbReference type="PANTHER" id="PTHR43236:SF2">
    <property type="entry name" value="BLL0069 PROTEIN"/>
    <property type="match status" value="1"/>
</dbReference>
<evidence type="ECO:0000313" key="3">
    <source>
        <dbReference type="Proteomes" id="UP000234778"/>
    </source>
</evidence>
<organism evidence="2 3">
    <name type="scientific">Actinomyces urogenitalis</name>
    <dbReference type="NCBI Taxonomy" id="103621"/>
    <lineage>
        <taxon>Bacteria</taxon>
        <taxon>Bacillati</taxon>
        <taxon>Actinomycetota</taxon>
        <taxon>Actinomycetes</taxon>
        <taxon>Actinomycetales</taxon>
        <taxon>Actinomycetaceae</taxon>
        <taxon>Actinomyces</taxon>
    </lineage>
</organism>
<gene>
    <name evidence="2" type="ORF">CYJ26_10265</name>
</gene>
<dbReference type="RefSeq" id="WP_101638387.1">
    <property type="nucleotide sequence ID" value="NZ_PKHA01000017.1"/>
</dbReference>
<name>A0A2I1KQL3_9ACTO</name>
<dbReference type="GeneID" id="81709318"/>
<reference evidence="2 3" key="1">
    <citation type="submission" date="2017-12" db="EMBL/GenBank/DDBJ databases">
        <title>Phylogenetic diversity of female urinary microbiome.</title>
        <authorList>
            <person name="Thomas-White K."/>
            <person name="Wolfe A.J."/>
        </authorList>
    </citation>
    <scope>NUCLEOTIDE SEQUENCE [LARGE SCALE GENOMIC DNA]</scope>
    <source>
        <strain evidence="2 3">UMB0319</strain>
    </source>
</reference>
<evidence type="ECO:0000259" key="1">
    <source>
        <dbReference type="Pfam" id="PF06114"/>
    </source>
</evidence>
<dbReference type="InterPro" id="IPR010359">
    <property type="entry name" value="IrrE_HExxH"/>
</dbReference>
<evidence type="ECO:0000313" key="2">
    <source>
        <dbReference type="EMBL" id="PKY97916.1"/>
    </source>
</evidence>
<dbReference type="Pfam" id="PF06114">
    <property type="entry name" value="Peptidase_M78"/>
    <property type="match status" value="1"/>
</dbReference>
<protein>
    <recommendedName>
        <fullName evidence="1">IrrE N-terminal-like domain-containing protein</fullName>
    </recommendedName>
</protein>
<dbReference type="Gene3D" id="1.10.10.2910">
    <property type="match status" value="1"/>
</dbReference>
<dbReference type="PANTHER" id="PTHR43236">
    <property type="entry name" value="ANTITOXIN HIGA1"/>
    <property type="match status" value="1"/>
</dbReference>
<dbReference type="Proteomes" id="UP000234778">
    <property type="component" value="Unassembled WGS sequence"/>
</dbReference>
<dbReference type="EMBL" id="PKHA01000017">
    <property type="protein sequence ID" value="PKY97916.1"/>
    <property type="molecule type" value="Genomic_DNA"/>
</dbReference>